<dbReference type="CDD" id="cd11029">
    <property type="entry name" value="CYP107-like"/>
    <property type="match status" value="1"/>
</dbReference>
<protein>
    <submittedName>
        <fullName evidence="3">Cytochrome P450</fullName>
    </submittedName>
</protein>
<dbReference type="PANTHER" id="PTHR46696:SF1">
    <property type="entry name" value="CYTOCHROME P450 YJIB-RELATED"/>
    <property type="match status" value="1"/>
</dbReference>
<dbReference type="InterPro" id="IPR002397">
    <property type="entry name" value="Cyt_P450_B"/>
</dbReference>
<reference evidence="3 4" key="1">
    <citation type="submission" date="2022-10" db="EMBL/GenBank/DDBJ databases">
        <title>Chitinophaga nivalis PC15 sp. nov., isolated from Pyeongchang county, South Korea.</title>
        <authorList>
            <person name="Trinh H.N."/>
        </authorList>
    </citation>
    <scope>NUCLEOTIDE SEQUENCE [LARGE SCALE GENOMIC DNA]</scope>
    <source>
        <strain evidence="3 4">PC14</strain>
    </source>
</reference>
<dbReference type="Pfam" id="PF00067">
    <property type="entry name" value="p450"/>
    <property type="match status" value="1"/>
</dbReference>
<dbReference type="EMBL" id="JAPDNS010000002">
    <property type="protein sequence ID" value="MCW3485792.1"/>
    <property type="molecule type" value="Genomic_DNA"/>
</dbReference>
<dbReference type="PROSITE" id="PS00086">
    <property type="entry name" value="CYTOCHROME_P450"/>
    <property type="match status" value="1"/>
</dbReference>
<dbReference type="RefSeq" id="WP_264732585.1">
    <property type="nucleotide sequence ID" value="NZ_JAPDNR010000001.1"/>
</dbReference>
<accession>A0ABT3IPB5</accession>
<dbReference type="InterPro" id="IPR036396">
    <property type="entry name" value="Cyt_P450_sf"/>
</dbReference>
<dbReference type="Gene3D" id="1.10.630.10">
    <property type="entry name" value="Cytochrome P450"/>
    <property type="match status" value="1"/>
</dbReference>
<dbReference type="Proteomes" id="UP001207742">
    <property type="component" value="Unassembled WGS sequence"/>
</dbReference>
<name>A0ABT3IPB5_9BACT</name>
<comment type="caution">
    <text evidence="3">The sequence shown here is derived from an EMBL/GenBank/DDBJ whole genome shotgun (WGS) entry which is preliminary data.</text>
</comment>
<keyword evidence="2" id="KW-0408">Iron</keyword>
<dbReference type="InterPro" id="IPR017972">
    <property type="entry name" value="Cyt_P450_CS"/>
</dbReference>
<keyword evidence="2" id="KW-0349">Heme</keyword>
<keyword evidence="2" id="KW-0479">Metal-binding</keyword>
<evidence type="ECO:0000256" key="1">
    <source>
        <dbReference type="ARBA" id="ARBA00010617"/>
    </source>
</evidence>
<evidence type="ECO:0000256" key="2">
    <source>
        <dbReference type="RuleBase" id="RU000461"/>
    </source>
</evidence>
<keyword evidence="2" id="KW-0503">Monooxygenase</keyword>
<evidence type="ECO:0000313" key="3">
    <source>
        <dbReference type="EMBL" id="MCW3485792.1"/>
    </source>
</evidence>
<dbReference type="InterPro" id="IPR001128">
    <property type="entry name" value="Cyt_P450"/>
</dbReference>
<gene>
    <name evidence="3" type="ORF">OL497_17940</name>
</gene>
<keyword evidence="2" id="KW-0560">Oxidoreductase</keyword>
<dbReference type="PANTHER" id="PTHR46696">
    <property type="entry name" value="P450, PUTATIVE (EUROFUNG)-RELATED"/>
    <property type="match status" value="1"/>
</dbReference>
<dbReference type="SUPFAM" id="SSF48264">
    <property type="entry name" value="Cytochrome P450"/>
    <property type="match status" value="1"/>
</dbReference>
<evidence type="ECO:0000313" key="4">
    <source>
        <dbReference type="Proteomes" id="UP001207742"/>
    </source>
</evidence>
<organism evidence="3 4">
    <name type="scientific">Chitinophaga nivalis</name>
    <dbReference type="NCBI Taxonomy" id="2991709"/>
    <lineage>
        <taxon>Bacteria</taxon>
        <taxon>Pseudomonadati</taxon>
        <taxon>Bacteroidota</taxon>
        <taxon>Chitinophagia</taxon>
        <taxon>Chitinophagales</taxon>
        <taxon>Chitinophagaceae</taxon>
        <taxon>Chitinophaga</taxon>
    </lineage>
</organism>
<proteinExistence type="inferred from homology"/>
<dbReference type="PRINTS" id="PR00359">
    <property type="entry name" value="BP450"/>
</dbReference>
<comment type="similarity">
    <text evidence="1 2">Belongs to the cytochrome P450 family.</text>
</comment>
<sequence>MTVSKISKCPVIADLRPEDEPYSKVFTTNPANFFEQLRQQENLCQITMEGNFPVWLITKFDDAQQVLKDPRFTKVPADARDRTSPTYDPENEAPIYRMTEENMLSRDAPEHSRLRSLVQSAFAPRYIQGFRARIQQVADELLDKIQAKGTGQMDFVEEYAYPLPIVVLAELLGLPHHDREKLRIWSEVMMELRITDSNRQALEDASIGLRNYLKEVFVLRREQPGDDLVTALLEARNGTDKLSEEELYAMVFLLIVAGHETTAHLLGNSMYTLLANPDQLAMLRNDPALIVPAVDEMLRHSGPVLTSTMRRASTDIVWGGVTMKEGDGVLVVLSSANMDATKFTDPQVFDIKREYNKHIAFGFGAHFCIGASLARLEAEIAIAAMLQRFPDLQFDPAVDVLEWRNNMLIRGLRKLPLVF</sequence>
<keyword evidence="4" id="KW-1185">Reference proteome</keyword>